<dbReference type="SUPFAM" id="SSF54593">
    <property type="entry name" value="Glyoxalase/Bleomycin resistance protein/Dihydroxybiphenyl dioxygenase"/>
    <property type="match status" value="1"/>
</dbReference>
<keyword evidence="3" id="KW-0677">Repeat</keyword>
<feature type="domain" description="VOC" evidence="5">
    <location>
        <begin position="103"/>
        <end position="246"/>
    </location>
</feature>
<reference evidence="6" key="1">
    <citation type="journal article" date="2010" name="Science">
        <title>Plasticity of animal genome architecture unmasked by rapid evolution of a pelagic tunicate.</title>
        <authorList>
            <person name="Denoeud F."/>
            <person name="Henriet S."/>
            <person name="Mungpakdee S."/>
            <person name="Aury J.M."/>
            <person name="Da Silva C."/>
            <person name="Brinkmann H."/>
            <person name="Mikhaleva J."/>
            <person name="Olsen L.C."/>
            <person name="Jubin C."/>
            <person name="Canestro C."/>
            <person name="Bouquet J.M."/>
            <person name="Danks G."/>
            <person name="Poulain J."/>
            <person name="Campsteijn C."/>
            <person name="Adamski M."/>
            <person name="Cross I."/>
            <person name="Yadetie F."/>
            <person name="Muffato M."/>
            <person name="Louis A."/>
            <person name="Butcher S."/>
            <person name="Tsagkogeorga G."/>
            <person name="Konrad A."/>
            <person name="Singh S."/>
            <person name="Jensen M.F."/>
            <person name="Cong E.H."/>
            <person name="Eikeseth-Otteraa H."/>
            <person name="Noel B."/>
            <person name="Anthouard V."/>
            <person name="Porcel B.M."/>
            <person name="Kachouri-Lafond R."/>
            <person name="Nishino A."/>
            <person name="Ugolini M."/>
            <person name="Chourrout P."/>
            <person name="Nishida H."/>
            <person name="Aasland R."/>
            <person name="Huzurbazar S."/>
            <person name="Westhof E."/>
            <person name="Delsuc F."/>
            <person name="Lehrach H."/>
            <person name="Reinhardt R."/>
            <person name="Weissenbach J."/>
            <person name="Roy S.W."/>
            <person name="Artiguenave F."/>
            <person name="Postlethwait J.H."/>
            <person name="Manak J.R."/>
            <person name="Thompson E.M."/>
            <person name="Jaillon O."/>
            <person name="Du Pasquier L."/>
            <person name="Boudinot P."/>
            <person name="Liberles D.A."/>
            <person name="Volff J.N."/>
            <person name="Philippe H."/>
            <person name="Lenhard B."/>
            <person name="Roest Crollius H."/>
            <person name="Wincker P."/>
            <person name="Chourrout D."/>
        </authorList>
    </citation>
    <scope>NUCLEOTIDE SEQUENCE [LARGE SCALE GENOMIC DNA]</scope>
</reference>
<comment type="similarity">
    <text evidence="2">Belongs to the 4HPPD family.</text>
</comment>
<dbReference type="Pfam" id="PF13669">
    <property type="entry name" value="Glyoxalase_4"/>
    <property type="match status" value="1"/>
</dbReference>
<dbReference type="InterPro" id="IPR029068">
    <property type="entry name" value="Glyas_Bleomycin-R_OHBP_Dase"/>
</dbReference>
<comment type="cofactor">
    <cofactor evidence="1">
        <name>Fe cation</name>
        <dbReference type="ChEBI" id="CHEBI:24875"/>
    </cofactor>
</comment>
<dbReference type="InterPro" id="IPR005956">
    <property type="entry name" value="4OHPhenylPyrv_dOase"/>
</dbReference>
<evidence type="ECO:0000256" key="1">
    <source>
        <dbReference type="ARBA" id="ARBA00001962"/>
    </source>
</evidence>
<dbReference type="AlphaFoldDB" id="E4YFH0"/>
<dbReference type="EMBL" id="FN654489">
    <property type="protein sequence ID" value="CBY34244.1"/>
    <property type="molecule type" value="Genomic_DNA"/>
</dbReference>
<proteinExistence type="inferred from homology"/>
<dbReference type="GO" id="GO:0009072">
    <property type="term" value="P:aromatic amino acid metabolic process"/>
    <property type="evidence" value="ECO:0007669"/>
    <property type="project" value="InterPro"/>
</dbReference>
<evidence type="ECO:0000256" key="4">
    <source>
        <dbReference type="ARBA" id="ARBA00023004"/>
    </source>
</evidence>
<organism evidence="6">
    <name type="scientific">Oikopleura dioica</name>
    <name type="common">Tunicate</name>
    <dbReference type="NCBI Taxonomy" id="34765"/>
    <lineage>
        <taxon>Eukaryota</taxon>
        <taxon>Metazoa</taxon>
        <taxon>Chordata</taxon>
        <taxon>Tunicata</taxon>
        <taxon>Appendicularia</taxon>
        <taxon>Copelata</taxon>
        <taxon>Oikopleuridae</taxon>
        <taxon>Oikopleura</taxon>
    </lineage>
</organism>
<evidence type="ECO:0000313" key="6">
    <source>
        <dbReference type="EMBL" id="CBY34244.1"/>
    </source>
</evidence>
<dbReference type="PANTHER" id="PTHR11959:SF10">
    <property type="entry name" value="4-HYDROXYPHENYLPYRUVATE DIOXYGENASE-LIKE PROTEIN"/>
    <property type="match status" value="1"/>
</dbReference>
<gene>
    <name evidence="6" type="ORF">GSOID_T00024258001</name>
</gene>
<dbReference type="PROSITE" id="PS51819">
    <property type="entry name" value="VOC"/>
    <property type="match status" value="1"/>
</dbReference>
<accession>E4YFH0</accession>
<dbReference type="Gene3D" id="3.10.180.10">
    <property type="entry name" value="2,3-Dihydroxybiphenyl 1,2-Dioxygenase, domain 1"/>
    <property type="match status" value="1"/>
</dbReference>
<evidence type="ECO:0000256" key="3">
    <source>
        <dbReference type="ARBA" id="ARBA00022737"/>
    </source>
</evidence>
<protein>
    <recommendedName>
        <fullName evidence="5">VOC domain-containing protein</fullName>
    </recommendedName>
</protein>
<evidence type="ECO:0000256" key="2">
    <source>
        <dbReference type="ARBA" id="ARBA00005877"/>
    </source>
</evidence>
<dbReference type="PANTHER" id="PTHR11959">
    <property type="entry name" value="4-HYDROXYPHENYLPYRUVATE DIOXYGENASE"/>
    <property type="match status" value="1"/>
</dbReference>
<dbReference type="GO" id="GO:0003868">
    <property type="term" value="F:4-hydroxyphenylpyruvate dioxygenase activity"/>
    <property type="evidence" value="ECO:0007669"/>
    <property type="project" value="InterPro"/>
</dbReference>
<name>E4YFH0_OIKDI</name>
<evidence type="ECO:0000259" key="5">
    <source>
        <dbReference type="PROSITE" id="PS51819"/>
    </source>
</evidence>
<sequence length="296" mass="33984">MPEKLFQINGLAYLQLSTPKKELCDQLKENFGFKKFDGKPDGLIQTDLREDFPEKIHTAAFFGNRDGEIASIIPGLTHKILDTKKFSDISAPERQKSKIQFDFIDHIALVVHLADFAKTSEWYQNTFGLRKIVEHRIAARNNGMILTVLKPPDSSFATVISASLSQENQSDHIKTYLSKNGPGIQHIAFHCNINDELMKLEMIKNLEIVPTPKNYYEREHVIECVKKIKYDMEILKQKNILVDFEDLEKAEIILQAFTKPVLKNGLFFELIERWNGSQGFGKQNVKALWEGIEENC</sequence>
<dbReference type="Proteomes" id="UP000011014">
    <property type="component" value="Unassembled WGS sequence"/>
</dbReference>
<keyword evidence="4" id="KW-0408">Iron</keyword>
<dbReference type="InterPro" id="IPR037523">
    <property type="entry name" value="VOC_core"/>
</dbReference>